<evidence type="ECO:0000313" key="2">
    <source>
        <dbReference type="Proteomes" id="UP000435187"/>
    </source>
</evidence>
<dbReference type="EMBL" id="WJEE01000027">
    <property type="protein sequence ID" value="MRI67180.1"/>
    <property type="molecule type" value="Genomic_DNA"/>
</dbReference>
<dbReference type="AlphaFoldDB" id="A0A6N7R1P0"/>
<dbReference type="Proteomes" id="UP000435187">
    <property type="component" value="Unassembled WGS sequence"/>
</dbReference>
<keyword evidence="2" id="KW-1185">Reference proteome</keyword>
<gene>
    <name evidence="1" type="ORF">GH885_12630</name>
</gene>
<reference evidence="1 2" key="1">
    <citation type="submission" date="2019-10" db="EMBL/GenBank/DDBJ databases">
        <title>Gracilibacillus salitolerans sp. nov., a moderate halophile isolated from a saline soil in northwest China.</title>
        <authorList>
            <person name="Gan L."/>
        </authorList>
    </citation>
    <scope>NUCLEOTIDE SEQUENCE [LARGE SCALE GENOMIC DNA]</scope>
    <source>
        <strain evidence="1 2">TP2-8</strain>
    </source>
</reference>
<name>A0A6N7R1P0_9BACI</name>
<protein>
    <submittedName>
        <fullName evidence="1">DUF4367 domain-containing protein</fullName>
    </submittedName>
</protein>
<organism evidence="1 2">
    <name type="scientific">Gracilibacillus thailandensis</name>
    <dbReference type="NCBI Taxonomy" id="563735"/>
    <lineage>
        <taxon>Bacteria</taxon>
        <taxon>Bacillati</taxon>
        <taxon>Bacillota</taxon>
        <taxon>Bacilli</taxon>
        <taxon>Bacillales</taxon>
        <taxon>Bacillaceae</taxon>
        <taxon>Gracilibacillus</taxon>
    </lineage>
</organism>
<sequence>MNLWRQASMKFFQQVMTASIIILVLVGCNGQSAIPEGFYSYDKDEVEKAMENLEFTAELPSYVPIAAEILVTDRFYLEELDNEAFDITMFTKANDIFTIQLINGEDYQEESDFKTISISDSMEGYYQDHPYSQTLYWEKDGITYQMIYRPSEESLSEEELVQVAKSFQSS</sequence>
<comment type="caution">
    <text evidence="1">The sequence shown here is derived from an EMBL/GenBank/DDBJ whole genome shotgun (WGS) entry which is preliminary data.</text>
</comment>
<accession>A0A6N7R1P0</accession>
<proteinExistence type="predicted"/>
<evidence type="ECO:0000313" key="1">
    <source>
        <dbReference type="EMBL" id="MRI67180.1"/>
    </source>
</evidence>
<dbReference type="PROSITE" id="PS51257">
    <property type="entry name" value="PROKAR_LIPOPROTEIN"/>
    <property type="match status" value="1"/>
</dbReference>